<protein>
    <submittedName>
        <fullName evidence="2">Uncharacterized protein</fullName>
    </submittedName>
</protein>
<organism evidence="2 3">
    <name type="scientific">Melipona bicolor</name>
    <dbReference type="NCBI Taxonomy" id="60889"/>
    <lineage>
        <taxon>Eukaryota</taxon>
        <taxon>Metazoa</taxon>
        <taxon>Ecdysozoa</taxon>
        <taxon>Arthropoda</taxon>
        <taxon>Hexapoda</taxon>
        <taxon>Insecta</taxon>
        <taxon>Pterygota</taxon>
        <taxon>Neoptera</taxon>
        <taxon>Endopterygota</taxon>
        <taxon>Hymenoptera</taxon>
        <taxon>Apocrita</taxon>
        <taxon>Aculeata</taxon>
        <taxon>Apoidea</taxon>
        <taxon>Anthophila</taxon>
        <taxon>Apidae</taxon>
        <taxon>Melipona</taxon>
    </lineage>
</organism>
<feature type="non-terminal residue" evidence="2">
    <location>
        <position position="84"/>
    </location>
</feature>
<gene>
    <name evidence="2" type="ORF">K0M31_001486</name>
</gene>
<comment type="caution">
    <text evidence="2">The sequence shown here is derived from an EMBL/GenBank/DDBJ whole genome shotgun (WGS) entry which is preliminary data.</text>
</comment>
<dbReference type="AlphaFoldDB" id="A0AA40GFL7"/>
<accession>A0AA40GFL7</accession>
<evidence type="ECO:0000313" key="2">
    <source>
        <dbReference type="EMBL" id="KAK1136958.1"/>
    </source>
</evidence>
<dbReference type="Proteomes" id="UP001177670">
    <property type="component" value="Unassembled WGS sequence"/>
</dbReference>
<proteinExistence type="predicted"/>
<evidence type="ECO:0000256" key="1">
    <source>
        <dbReference type="SAM" id="MobiDB-lite"/>
    </source>
</evidence>
<feature type="region of interest" description="Disordered" evidence="1">
    <location>
        <begin position="27"/>
        <end position="70"/>
    </location>
</feature>
<sequence length="84" mass="9173">RTQPARRADGEKEEEVAVVEEAVEKERRLNRRPERKVREATPAPANININNNTNTNTNATTTNNNNNSRSAARCIGGAGAAFVV</sequence>
<name>A0AA40GFL7_9HYME</name>
<feature type="compositionally biased region" description="Low complexity" evidence="1">
    <location>
        <begin position="40"/>
        <end position="67"/>
    </location>
</feature>
<evidence type="ECO:0000313" key="3">
    <source>
        <dbReference type="Proteomes" id="UP001177670"/>
    </source>
</evidence>
<keyword evidence="3" id="KW-1185">Reference proteome</keyword>
<reference evidence="2" key="1">
    <citation type="submission" date="2021-10" db="EMBL/GenBank/DDBJ databases">
        <title>Melipona bicolor Genome sequencing and assembly.</title>
        <authorList>
            <person name="Araujo N.S."/>
            <person name="Arias M.C."/>
        </authorList>
    </citation>
    <scope>NUCLEOTIDE SEQUENCE</scope>
    <source>
        <strain evidence="2">USP_2M_L1-L4_2017</strain>
        <tissue evidence="2">Whole body</tissue>
    </source>
</reference>
<dbReference type="EMBL" id="JAHYIQ010000001">
    <property type="protein sequence ID" value="KAK1136958.1"/>
    <property type="molecule type" value="Genomic_DNA"/>
</dbReference>
<feature type="non-terminal residue" evidence="2">
    <location>
        <position position="1"/>
    </location>
</feature>